<dbReference type="Gene3D" id="1.20.120.1490">
    <property type="match status" value="1"/>
</dbReference>
<evidence type="ECO:0000313" key="1">
    <source>
        <dbReference type="EMBL" id="SFQ99410.1"/>
    </source>
</evidence>
<protein>
    <submittedName>
        <fullName evidence="1">Uncharacterized protein</fullName>
    </submittedName>
</protein>
<dbReference type="RefSeq" id="WP_245779628.1">
    <property type="nucleotide sequence ID" value="NZ_FOYM01000004.1"/>
</dbReference>
<keyword evidence="2" id="KW-1185">Reference proteome</keyword>
<dbReference type="EMBL" id="FOYM01000004">
    <property type="protein sequence ID" value="SFQ99410.1"/>
    <property type="molecule type" value="Genomic_DNA"/>
</dbReference>
<dbReference type="AlphaFoldDB" id="A0A1I6D1Z2"/>
<name>A0A1I6D1Z2_9FIRM</name>
<organism evidence="1 2">
    <name type="scientific">Desulfoscipio geothermicus DSM 3669</name>
    <dbReference type="NCBI Taxonomy" id="1121426"/>
    <lineage>
        <taxon>Bacteria</taxon>
        <taxon>Bacillati</taxon>
        <taxon>Bacillota</taxon>
        <taxon>Clostridia</taxon>
        <taxon>Eubacteriales</taxon>
        <taxon>Desulfallaceae</taxon>
        <taxon>Desulfoscipio</taxon>
    </lineage>
</organism>
<evidence type="ECO:0000313" key="2">
    <source>
        <dbReference type="Proteomes" id="UP000199584"/>
    </source>
</evidence>
<sequence>MQEIRQKTYAQTRDLRIKLMDSMQELKQLQLQKNPDKAKIDAKIKEINDLRGKLYGIAQQSREQCQSLLTQEQLAQMAQNRGKWGRGFRGGFGAGSTQ</sequence>
<gene>
    <name evidence="1" type="ORF">SAMN05660706_10493</name>
</gene>
<reference evidence="2" key="1">
    <citation type="submission" date="2016-10" db="EMBL/GenBank/DDBJ databases">
        <authorList>
            <person name="Varghese N."/>
            <person name="Submissions S."/>
        </authorList>
    </citation>
    <scope>NUCLEOTIDE SEQUENCE [LARGE SCALE GENOMIC DNA]</scope>
    <source>
        <strain evidence="2">DSM 3669</strain>
    </source>
</reference>
<dbReference type="STRING" id="39060.SAMN05660706_10493"/>
<proteinExistence type="predicted"/>
<accession>A0A1I6D1Z2</accession>
<dbReference type="Proteomes" id="UP000199584">
    <property type="component" value="Unassembled WGS sequence"/>
</dbReference>